<evidence type="ECO:0000313" key="4">
    <source>
        <dbReference type="EMBL" id="CAB5219025.1"/>
    </source>
</evidence>
<feature type="coiled-coil region" evidence="1">
    <location>
        <begin position="56"/>
        <end position="85"/>
    </location>
</feature>
<evidence type="ECO:0000256" key="1">
    <source>
        <dbReference type="SAM" id="Coils"/>
    </source>
</evidence>
<keyword evidence="1" id="KW-0175">Coiled coil</keyword>
<dbReference type="EMBL" id="LR796152">
    <property type="protein sequence ID" value="CAB4122031.1"/>
    <property type="molecule type" value="Genomic_DNA"/>
</dbReference>
<proteinExistence type="predicted"/>
<sequence>MEKFTLSMAFNTPEPLEQVNEIARIHNCSRTDTVMTLLAMYSADVFSKELPKTLDKRKLEKKMLIEESKRKRKEARELAVLLNDNPELLERLKKELANDN</sequence>
<evidence type="ECO:0000313" key="2">
    <source>
        <dbReference type="EMBL" id="CAB4122031.1"/>
    </source>
</evidence>
<organism evidence="4">
    <name type="scientific">uncultured Caudovirales phage</name>
    <dbReference type="NCBI Taxonomy" id="2100421"/>
    <lineage>
        <taxon>Viruses</taxon>
        <taxon>Duplodnaviria</taxon>
        <taxon>Heunggongvirae</taxon>
        <taxon>Uroviricota</taxon>
        <taxon>Caudoviricetes</taxon>
        <taxon>Peduoviridae</taxon>
        <taxon>Maltschvirus</taxon>
        <taxon>Maltschvirus maltsch</taxon>
    </lineage>
</organism>
<gene>
    <name evidence="4" type="ORF">UFOVP220_25</name>
    <name evidence="2" type="ORF">UFOVP26_63</name>
    <name evidence="3" type="ORF">UFOVP44_34</name>
</gene>
<dbReference type="EMBL" id="LR798268">
    <property type="protein sequence ID" value="CAB5219025.1"/>
    <property type="molecule type" value="Genomic_DNA"/>
</dbReference>
<evidence type="ECO:0000313" key="3">
    <source>
        <dbReference type="EMBL" id="CAB4123684.1"/>
    </source>
</evidence>
<dbReference type="EMBL" id="LR796176">
    <property type="protein sequence ID" value="CAB4123684.1"/>
    <property type="molecule type" value="Genomic_DNA"/>
</dbReference>
<accession>A0A6J7WQL2</accession>
<reference evidence="4" key="1">
    <citation type="submission" date="2020-05" db="EMBL/GenBank/DDBJ databases">
        <authorList>
            <person name="Chiriac C."/>
            <person name="Salcher M."/>
            <person name="Ghai R."/>
            <person name="Kavagutti S V."/>
        </authorList>
    </citation>
    <scope>NUCLEOTIDE SEQUENCE</scope>
</reference>
<name>A0A6J7WQL2_9CAUD</name>
<protein>
    <submittedName>
        <fullName evidence="4">Uncharacterized protein</fullName>
    </submittedName>
</protein>